<dbReference type="HOGENOM" id="CLU_074390_1_2_1"/>
<gene>
    <name evidence="1" type="ORF">M408DRAFT_324819</name>
</gene>
<dbReference type="PANTHER" id="PTHR21192">
    <property type="entry name" value="NUCLEAR PROTEIN E3-3"/>
    <property type="match status" value="1"/>
</dbReference>
<sequence>MQSSLRRHLINATCRQSLSYRPLSCSLKLKPTLPRHVQAQRNLNTGALQNLFDPAATAGTTIQIRNVSEDGGIELEDGLTLRSSCILIGGRVFLWKTPQGKPWNGWTKEDFEIFEVLVPKPGYMLLPPPSIRQYLHDIGVQVDIMDTKNASSTFNLLTEEGRRVAAALLPIGPSSSWT</sequence>
<dbReference type="AlphaFoldDB" id="A0A0C3AP03"/>
<feature type="non-terminal residue" evidence="1">
    <location>
        <position position="1"/>
    </location>
</feature>
<dbReference type="Pfam" id="PF04430">
    <property type="entry name" value="DUF498"/>
    <property type="match status" value="1"/>
</dbReference>
<accession>A0A0C3AP03</accession>
<dbReference type="Gene3D" id="3.40.1230.10">
    <property type="entry name" value="MTH938-like"/>
    <property type="match status" value="1"/>
</dbReference>
<reference evidence="1 2" key="1">
    <citation type="submission" date="2014-04" db="EMBL/GenBank/DDBJ databases">
        <authorList>
            <consortium name="DOE Joint Genome Institute"/>
            <person name="Kuo A."/>
            <person name="Zuccaro A."/>
            <person name="Kohler A."/>
            <person name="Nagy L.G."/>
            <person name="Floudas D."/>
            <person name="Copeland A."/>
            <person name="Barry K.W."/>
            <person name="Cichocki N."/>
            <person name="Veneault-Fourrey C."/>
            <person name="LaButti K."/>
            <person name="Lindquist E.A."/>
            <person name="Lipzen A."/>
            <person name="Lundell T."/>
            <person name="Morin E."/>
            <person name="Murat C."/>
            <person name="Sun H."/>
            <person name="Tunlid A."/>
            <person name="Henrissat B."/>
            <person name="Grigoriev I.V."/>
            <person name="Hibbett D.S."/>
            <person name="Martin F."/>
            <person name="Nordberg H.P."/>
            <person name="Cantor M.N."/>
            <person name="Hua S.X."/>
        </authorList>
    </citation>
    <scope>NUCLEOTIDE SEQUENCE [LARGE SCALE GENOMIC DNA]</scope>
    <source>
        <strain evidence="1 2">MAFF 305830</strain>
    </source>
</reference>
<dbReference type="GO" id="GO:0032981">
    <property type="term" value="P:mitochondrial respiratory chain complex I assembly"/>
    <property type="evidence" value="ECO:0007669"/>
    <property type="project" value="TreeGrafter"/>
</dbReference>
<organism evidence="1 2">
    <name type="scientific">Serendipita vermifera MAFF 305830</name>
    <dbReference type="NCBI Taxonomy" id="933852"/>
    <lineage>
        <taxon>Eukaryota</taxon>
        <taxon>Fungi</taxon>
        <taxon>Dikarya</taxon>
        <taxon>Basidiomycota</taxon>
        <taxon>Agaricomycotina</taxon>
        <taxon>Agaricomycetes</taxon>
        <taxon>Sebacinales</taxon>
        <taxon>Serendipitaceae</taxon>
        <taxon>Serendipita</taxon>
    </lineage>
</organism>
<evidence type="ECO:0000313" key="2">
    <source>
        <dbReference type="Proteomes" id="UP000054097"/>
    </source>
</evidence>
<dbReference type="InterPro" id="IPR036748">
    <property type="entry name" value="MTH938-like_sf"/>
</dbReference>
<dbReference type="GO" id="GO:0005743">
    <property type="term" value="C:mitochondrial inner membrane"/>
    <property type="evidence" value="ECO:0007669"/>
    <property type="project" value="TreeGrafter"/>
</dbReference>
<protein>
    <recommendedName>
        <fullName evidence="3">NADH dehydrogenase [ubiquinone] 1 alpha subcomplex assembly factor 3</fullName>
    </recommendedName>
</protein>
<name>A0A0C3AP03_SERVB</name>
<dbReference type="InterPro" id="IPR007523">
    <property type="entry name" value="NDUFAF3/AAMDC"/>
</dbReference>
<evidence type="ECO:0000313" key="1">
    <source>
        <dbReference type="EMBL" id="KIM21799.1"/>
    </source>
</evidence>
<dbReference type="Proteomes" id="UP000054097">
    <property type="component" value="Unassembled WGS sequence"/>
</dbReference>
<dbReference type="PANTHER" id="PTHR21192:SF2">
    <property type="entry name" value="NADH DEHYDROGENASE [UBIQUINONE] 1 ALPHA SUBCOMPLEX ASSEMBLY FACTOR 3"/>
    <property type="match status" value="1"/>
</dbReference>
<proteinExistence type="predicted"/>
<dbReference type="OrthoDB" id="20681at2759"/>
<dbReference type="SUPFAM" id="SSF64076">
    <property type="entry name" value="MTH938-like"/>
    <property type="match status" value="1"/>
</dbReference>
<dbReference type="STRING" id="933852.A0A0C3AP03"/>
<keyword evidence="2" id="KW-1185">Reference proteome</keyword>
<evidence type="ECO:0008006" key="3">
    <source>
        <dbReference type="Google" id="ProtNLM"/>
    </source>
</evidence>
<reference evidence="2" key="2">
    <citation type="submission" date="2015-01" db="EMBL/GenBank/DDBJ databases">
        <title>Evolutionary Origins and Diversification of the Mycorrhizal Mutualists.</title>
        <authorList>
            <consortium name="DOE Joint Genome Institute"/>
            <consortium name="Mycorrhizal Genomics Consortium"/>
            <person name="Kohler A."/>
            <person name="Kuo A."/>
            <person name="Nagy L.G."/>
            <person name="Floudas D."/>
            <person name="Copeland A."/>
            <person name="Barry K.W."/>
            <person name="Cichocki N."/>
            <person name="Veneault-Fourrey C."/>
            <person name="LaButti K."/>
            <person name="Lindquist E.A."/>
            <person name="Lipzen A."/>
            <person name="Lundell T."/>
            <person name="Morin E."/>
            <person name="Murat C."/>
            <person name="Riley R."/>
            <person name="Ohm R."/>
            <person name="Sun H."/>
            <person name="Tunlid A."/>
            <person name="Henrissat B."/>
            <person name="Grigoriev I.V."/>
            <person name="Hibbett D.S."/>
            <person name="Martin F."/>
        </authorList>
    </citation>
    <scope>NUCLEOTIDE SEQUENCE [LARGE SCALE GENOMIC DNA]</scope>
    <source>
        <strain evidence="2">MAFF 305830</strain>
    </source>
</reference>
<dbReference type="EMBL" id="KN824371">
    <property type="protein sequence ID" value="KIM21799.1"/>
    <property type="molecule type" value="Genomic_DNA"/>
</dbReference>